<gene>
    <name evidence="1" type="ORF">DPMN_162465</name>
</gene>
<evidence type="ECO:0000313" key="2">
    <source>
        <dbReference type="Proteomes" id="UP000828390"/>
    </source>
</evidence>
<evidence type="ECO:0000313" key="1">
    <source>
        <dbReference type="EMBL" id="KAH3784508.1"/>
    </source>
</evidence>
<protein>
    <submittedName>
        <fullName evidence="1">Uncharacterized protein</fullName>
    </submittedName>
</protein>
<sequence length="287" mass="33256">MSRADDDPEPRQRTLTEKGLTYELDVRGKERRHLINNLNNLSTSLSDTLKYEPNPEAVKSIYTIWLSAYEQLLSVHEKVQGLLDLETAKHDHELFERQSVDFLTMKRAVEQWFMEQSQGRTGTKSDGKSVRSRVKTDVSSHVSIERVKEDQRKAELLGRQEAFKQKRTIAEEKLRLKLKEELEIQTEINVSDAKSRILAHLEKSILEDSAFETKPQIPDVSTIKIDKTQESFGISVARELSKPRAEINKFSGSASEYTRFKRQFQSRVSNNTDSYDERLNYLLQFTT</sequence>
<keyword evidence="2" id="KW-1185">Reference proteome</keyword>
<reference evidence="1" key="2">
    <citation type="submission" date="2020-11" db="EMBL/GenBank/DDBJ databases">
        <authorList>
            <person name="McCartney M.A."/>
            <person name="Auch B."/>
            <person name="Kono T."/>
            <person name="Mallez S."/>
            <person name="Becker A."/>
            <person name="Gohl D.M."/>
            <person name="Silverstein K.A.T."/>
            <person name="Koren S."/>
            <person name="Bechman K.B."/>
            <person name="Herman A."/>
            <person name="Abrahante J.E."/>
            <person name="Garbe J."/>
        </authorList>
    </citation>
    <scope>NUCLEOTIDE SEQUENCE</scope>
    <source>
        <strain evidence="1">Duluth1</strain>
        <tissue evidence="1">Whole animal</tissue>
    </source>
</reference>
<name>A0A9D4ERP7_DREPO</name>
<dbReference type="AlphaFoldDB" id="A0A9D4ERP7"/>
<comment type="caution">
    <text evidence="1">The sequence shown here is derived from an EMBL/GenBank/DDBJ whole genome shotgun (WGS) entry which is preliminary data.</text>
</comment>
<dbReference type="EMBL" id="JAIWYP010000008">
    <property type="protein sequence ID" value="KAH3784508.1"/>
    <property type="molecule type" value="Genomic_DNA"/>
</dbReference>
<reference evidence="1" key="1">
    <citation type="journal article" date="2019" name="bioRxiv">
        <title>The Genome of the Zebra Mussel, Dreissena polymorpha: A Resource for Invasive Species Research.</title>
        <authorList>
            <person name="McCartney M.A."/>
            <person name="Auch B."/>
            <person name="Kono T."/>
            <person name="Mallez S."/>
            <person name="Zhang Y."/>
            <person name="Obille A."/>
            <person name="Becker A."/>
            <person name="Abrahante J.E."/>
            <person name="Garbe J."/>
            <person name="Badalamenti J.P."/>
            <person name="Herman A."/>
            <person name="Mangelson H."/>
            <person name="Liachko I."/>
            <person name="Sullivan S."/>
            <person name="Sone E.D."/>
            <person name="Koren S."/>
            <person name="Silverstein K.A.T."/>
            <person name="Beckman K.B."/>
            <person name="Gohl D.M."/>
        </authorList>
    </citation>
    <scope>NUCLEOTIDE SEQUENCE</scope>
    <source>
        <strain evidence="1">Duluth1</strain>
        <tissue evidence="1">Whole animal</tissue>
    </source>
</reference>
<proteinExistence type="predicted"/>
<organism evidence="1 2">
    <name type="scientific">Dreissena polymorpha</name>
    <name type="common">Zebra mussel</name>
    <name type="synonym">Mytilus polymorpha</name>
    <dbReference type="NCBI Taxonomy" id="45954"/>
    <lineage>
        <taxon>Eukaryota</taxon>
        <taxon>Metazoa</taxon>
        <taxon>Spiralia</taxon>
        <taxon>Lophotrochozoa</taxon>
        <taxon>Mollusca</taxon>
        <taxon>Bivalvia</taxon>
        <taxon>Autobranchia</taxon>
        <taxon>Heteroconchia</taxon>
        <taxon>Euheterodonta</taxon>
        <taxon>Imparidentia</taxon>
        <taxon>Neoheterodontei</taxon>
        <taxon>Myida</taxon>
        <taxon>Dreissenoidea</taxon>
        <taxon>Dreissenidae</taxon>
        <taxon>Dreissena</taxon>
    </lineage>
</organism>
<accession>A0A9D4ERP7</accession>
<dbReference type="Proteomes" id="UP000828390">
    <property type="component" value="Unassembled WGS sequence"/>
</dbReference>